<dbReference type="GO" id="GO:0022625">
    <property type="term" value="C:cytosolic large ribosomal subunit"/>
    <property type="evidence" value="ECO:0007669"/>
    <property type="project" value="TreeGrafter"/>
</dbReference>
<dbReference type="PANTHER" id="PTHR13501">
    <property type="entry name" value="CHLOROPLAST 50S RIBOSOMAL PROTEIN L22-RELATED"/>
    <property type="match status" value="1"/>
</dbReference>
<evidence type="ECO:0000313" key="12">
    <source>
        <dbReference type="Proteomes" id="UP000178379"/>
    </source>
</evidence>
<gene>
    <name evidence="7" type="primary">rplV</name>
    <name evidence="11" type="ORF">A2140_03480</name>
</gene>
<comment type="function">
    <text evidence="7">The globular domain of the protein is located near the polypeptide exit tunnel on the outside of the subunit, while an extended beta-hairpin is found that lines the wall of the exit tunnel in the center of the 70S ribosome.</text>
</comment>
<dbReference type="AlphaFoldDB" id="A0A1F6T7R4"/>
<keyword evidence="3 7" id="KW-0694">RNA-binding</keyword>
<evidence type="ECO:0000313" key="11">
    <source>
        <dbReference type="EMBL" id="OGI41158.1"/>
    </source>
</evidence>
<comment type="subunit">
    <text evidence="7 9">Part of the 50S ribosomal subunit.</text>
</comment>
<dbReference type="CDD" id="cd00336">
    <property type="entry name" value="Ribosomal_L22"/>
    <property type="match status" value="1"/>
</dbReference>
<proteinExistence type="inferred from homology"/>
<dbReference type="InterPro" id="IPR047867">
    <property type="entry name" value="Ribosomal_uL22_bac/org-type"/>
</dbReference>
<evidence type="ECO:0000256" key="9">
    <source>
        <dbReference type="RuleBase" id="RU004006"/>
    </source>
</evidence>
<dbReference type="InterPro" id="IPR036394">
    <property type="entry name" value="Ribosomal_uL22_sf"/>
</dbReference>
<reference evidence="11 12" key="1">
    <citation type="journal article" date="2016" name="Nat. Commun.">
        <title>Thousands of microbial genomes shed light on interconnected biogeochemical processes in an aquifer system.</title>
        <authorList>
            <person name="Anantharaman K."/>
            <person name="Brown C.T."/>
            <person name="Hug L.A."/>
            <person name="Sharon I."/>
            <person name="Castelle C.J."/>
            <person name="Probst A.J."/>
            <person name="Thomas B.C."/>
            <person name="Singh A."/>
            <person name="Wilkins M.J."/>
            <person name="Karaoz U."/>
            <person name="Brodie E.L."/>
            <person name="Williams K.H."/>
            <person name="Hubbard S.S."/>
            <person name="Banfield J.F."/>
        </authorList>
    </citation>
    <scope>NUCLEOTIDE SEQUENCE [LARGE SCALE GENOMIC DNA]</scope>
</reference>
<dbReference type="GO" id="GO:0019843">
    <property type="term" value="F:rRNA binding"/>
    <property type="evidence" value="ECO:0007669"/>
    <property type="project" value="UniProtKB-UniRule"/>
</dbReference>
<evidence type="ECO:0000256" key="3">
    <source>
        <dbReference type="ARBA" id="ARBA00022884"/>
    </source>
</evidence>
<evidence type="ECO:0000256" key="5">
    <source>
        <dbReference type="ARBA" id="ARBA00023274"/>
    </source>
</evidence>
<dbReference type="EMBL" id="MFSQ01000034">
    <property type="protein sequence ID" value="OGI41158.1"/>
    <property type="molecule type" value="Genomic_DNA"/>
</dbReference>
<dbReference type="STRING" id="1817756.A2140_03480"/>
<protein>
    <recommendedName>
        <fullName evidence="6 7">Large ribosomal subunit protein uL22</fullName>
    </recommendedName>
</protein>
<dbReference type="PANTHER" id="PTHR13501:SF8">
    <property type="entry name" value="LARGE RIBOSOMAL SUBUNIT PROTEIN UL22M"/>
    <property type="match status" value="1"/>
</dbReference>
<keyword evidence="4 7" id="KW-0689">Ribosomal protein</keyword>
<dbReference type="Gene3D" id="3.90.470.10">
    <property type="entry name" value="Ribosomal protein L22/L17"/>
    <property type="match status" value="1"/>
</dbReference>
<dbReference type="HAMAP" id="MF_01331_B">
    <property type="entry name" value="Ribosomal_uL22_B"/>
    <property type="match status" value="1"/>
</dbReference>
<dbReference type="NCBIfam" id="TIGR01044">
    <property type="entry name" value="rplV_bact"/>
    <property type="match status" value="1"/>
</dbReference>
<evidence type="ECO:0000256" key="4">
    <source>
        <dbReference type="ARBA" id="ARBA00022980"/>
    </source>
</evidence>
<comment type="function">
    <text evidence="7 10">This protein binds specifically to 23S rRNA; its binding is stimulated by other ribosomal proteins, e.g., L4, L17, and L20. It is important during the early stages of 50S assembly. It makes multiple contacts with different domains of the 23S rRNA in the assembled 50S subunit and ribosome.</text>
</comment>
<keyword evidence="2 7" id="KW-0699">rRNA-binding</keyword>
<evidence type="ECO:0000256" key="10">
    <source>
        <dbReference type="RuleBase" id="RU004008"/>
    </source>
</evidence>
<dbReference type="InterPro" id="IPR001063">
    <property type="entry name" value="Ribosomal_uL22"/>
</dbReference>
<comment type="similarity">
    <text evidence="1 7 8">Belongs to the universal ribosomal protein uL22 family.</text>
</comment>
<organism evidence="11 12">
    <name type="scientific">Candidatus Muproteobacteria bacterium RBG_16_62_13</name>
    <dbReference type="NCBI Taxonomy" id="1817756"/>
    <lineage>
        <taxon>Bacteria</taxon>
        <taxon>Pseudomonadati</taxon>
        <taxon>Pseudomonadota</taxon>
        <taxon>Candidatus Muproteobacteria</taxon>
    </lineage>
</organism>
<keyword evidence="5 7" id="KW-0687">Ribonucleoprotein</keyword>
<dbReference type="Pfam" id="PF00237">
    <property type="entry name" value="Ribosomal_L22"/>
    <property type="match status" value="1"/>
</dbReference>
<evidence type="ECO:0000256" key="1">
    <source>
        <dbReference type="ARBA" id="ARBA00009451"/>
    </source>
</evidence>
<dbReference type="InterPro" id="IPR005727">
    <property type="entry name" value="Ribosomal_uL22_bac/chlpt-type"/>
</dbReference>
<dbReference type="GO" id="GO:0006412">
    <property type="term" value="P:translation"/>
    <property type="evidence" value="ECO:0007669"/>
    <property type="project" value="UniProtKB-UniRule"/>
</dbReference>
<evidence type="ECO:0000256" key="7">
    <source>
        <dbReference type="HAMAP-Rule" id="MF_01331"/>
    </source>
</evidence>
<dbReference type="Proteomes" id="UP000178379">
    <property type="component" value="Unassembled WGS sequence"/>
</dbReference>
<comment type="caution">
    <text evidence="11">The sequence shown here is derived from an EMBL/GenBank/DDBJ whole genome shotgun (WGS) entry which is preliminary data.</text>
</comment>
<dbReference type="GO" id="GO:0003735">
    <property type="term" value="F:structural constituent of ribosome"/>
    <property type="evidence" value="ECO:0007669"/>
    <property type="project" value="InterPro"/>
</dbReference>
<accession>A0A1F6T7R4</accession>
<evidence type="ECO:0000256" key="2">
    <source>
        <dbReference type="ARBA" id="ARBA00022730"/>
    </source>
</evidence>
<evidence type="ECO:0000256" key="8">
    <source>
        <dbReference type="RuleBase" id="RU004005"/>
    </source>
</evidence>
<dbReference type="SUPFAM" id="SSF54843">
    <property type="entry name" value="Ribosomal protein L22"/>
    <property type="match status" value="1"/>
</dbReference>
<name>A0A1F6T7R4_9PROT</name>
<sequence length="125" mass="13791">MQATATLKFIRISPQKGRLVADQIRGLPVARALELLEFSNKKAARPLKKALESAIANAENNEGADVDELRILSIEVDNGPQIKRHMPRAKGRGVRIIKRTSHFRVTVSDQKKRSVKVAAKGKGKS</sequence>
<evidence type="ECO:0000256" key="6">
    <source>
        <dbReference type="ARBA" id="ARBA00035207"/>
    </source>
</evidence>